<reference evidence="3" key="1">
    <citation type="journal article" date="2019" name="Int. J. Syst. Evol. Microbiol.">
        <title>The Global Catalogue of Microorganisms (GCM) 10K type strain sequencing project: providing services to taxonomists for standard genome sequencing and annotation.</title>
        <authorList>
            <consortium name="The Broad Institute Genomics Platform"/>
            <consortium name="The Broad Institute Genome Sequencing Center for Infectious Disease"/>
            <person name="Wu L."/>
            <person name="Ma J."/>
        </authorList>
    </citation>
    <scope>NUCLEOTIDE SEQUENCE [LARGE SCALE GENOMIC DNA]</scope>
    <source>
        <strain evidence="3">JCM 17924</strain>
    </source>
</reference>
<sequence length="172" mass="18917">MSAIFSSDRLRWLLIASIVLLLFLMGQYDERVFALLTRGWLAVFQALGLDGVLQRVQQGISGQVTGRSLPAVVSYSLVYTSACLLLLWLVLRTPARLRMALLLYGLVFCACLVLLLGGKLAGDVQWSYRLGRRLIDFIVSPLPVLVLGPLLWSYGPPDAPPTLPLPPNEPAL</sequence>
<dbReference type="Proteomes" id="UP001500454">
    <property type="component" value="Unassembled WGS sequence"/>
</dbReference>
<accession>A0ABP8IZU4</accession>
<dbReference type="EMBL" id="BAABHA010000006">
    <property type="protein sequence ID" value="GAA4382358.1"/>
    <property type="molecule type" value="Genomic_DNA"/>
</dbReference>
<comment type="caution">
    <text evidence="2">The sequence shown here is derived from an EMBL/GenBank/DDBJ whole genome shotgun (WGS) entry which is preliminary data.</text>
</comment>
<keyword evidence="1" id="KW-0472">Membrane</keyword>
<evidence type="ECO:0000313" key="2">
    <source>
        <dbReference type="EMBL" id="GAA4382358.1"/>
    </source>
</evidence>
<dbReference type="RefSeq" id="WP_345224234.1">
    <property type="nucleotide sequence ID" value="NZ_BAABHA010000006.1"/>
</dbReference>
<evidence type="ECO:0000313" key="3">
    <source>
        <dbReference type="Proteomes" id="UP001500454"/>
    </source>
</evidence>
<feature type="transmembrane region" description="Helical" evidence="1">
    <location>
        <begin position="101"/>
        <end position="122"/>
    </location>
</feature>
<name>A0ABP8IZU4_9BACT</name>
<feature type="transmembrane region" description="Helical" evidence="1">
    <location>
        <begin position="134"/>
        <end position="155"/>
    </location>
</feature>
<keyword evidence="1" id="KW-0812">Transmembrane</keyword>
<feature type="transmembrane region" description="Helical" evidence="1">
    <location>
        <begin position="68"/>
        <end position="89"/>
    </location>
</feature>
<keyword evidence="3" id="KW-1185">Reference proteome</keyword>
<protein>
    <recommendedName>
        <fullName evidence="4">Exosortase F system-associated protein</fullName>
    </recommendedName>
</protein>
<organism evidence="2 3">
    <name type="scientific">Hymenobacter koreensis</name>
    <dbReference type="NCBI Taxonomy" id="1084523"/>
    <lineage>
        <taxon>Bacteria</taxon>
        <taxon>Pseudomonadati</taxon>
        <taxon>Bacteroidota</taxon>
        <taxon>Cytophagia</taxon>
        <taxon>Cytophagales</taxon>
        <taxon>Hymenobacteraceae</taxon>
        <taxon>Hymenobacter</taxon>
    </lineage>
</organism>
<evidence type="ECO:0000256" key="1">
    <source>
        <dbReference type="SAM" id="Phobius"/>
    </source>
</evidence>
<proteinExistence type="predicted"/>
<feature type="transmembrane region" description="Helical" evidence="1">
    <location>
        <begin position="12"/>
        <end position="28"/>
    </location>
</feature>
<gene>
    <name evidence="2" type="ORF">GCM10023186_22530</name>
</gene>
<dbReference type="NCBIfam" id="NF046082">
    <property type="entry name" value="assoc_w_XrtX"/>
    <property type="match status" value="1"/>
</dbReference>
<keyword evidence="1" id="KW-1133">Transmembrane helix</keyword>
<evidence type="ECO:0008006" key="4">
    <source>
        <dbReference type="Google" id="ProtNLM"/>
    </source>
</evidence>